<evidence type="ECO:0000313" key="3">
    <source>
        <dbReference type="EMBL" id="MDI5830669.1"/>
    </source>
</evidence>
<dbReference type="EMBL" id="JAOTLW010000003">
    <property type="protein sequence ID" value="MDI5830669.1"/>
    <property type="molecule type" value="Genomic_DNA"/>
</dbReference>
<evidence type="ECO:0000259" key="2">
    <source>
        <dbReference type="Pfam" id="PF18476"/>
    </source>
</evidence>
<dbReference type="InterPro" id="IPR041578">
    <property type="entry name" value="PIN_8"/>
</dbReference>
<reference evidence="3 4" key="1">
    <citation type="submission" date="2022-09" db="EMBL/GenBank/DDBJ databases">
        <title>The outer-membrane cytochrome OmcA is essential for infection of Shewanella oneidensis by a zebrafish-associated bacteriophage.</title>
        <authorList>
            <person name="Grenfell A.W."/>
            <person name="Intile P."/>
            <person name="Mcfarlane J."/>
            <person name="Leung D."/>
            <person name="Abdalla K."/>
            <person name="Wold M."/>
            <person name="Kees E."/>
            <person name="Gralnick J."/>
        </authorList>
    </citation>
    <scope>NUCLEOTIDE SEQUENCE [LARGE SCALE GENOMIC DNA]</scope>
    <source>
        <strain evidence="3 4">NF-5</strain>
    </source>
</reference>
<accession>A0ABT6UBJ5</accession>
<feature type="domain" description="PIN like" evidence="2">
    <location>
        <begin position="24"/>
        <end position="259"/>
    </location>
</feature>
<name>A0ABT6UBJ5_9GAMM</name>
<sequence>MKNQFRSFKKTTDDELKTLWENAIFVFDTNVLHSVYRYKASTCEDVLKLMEQLQKRVWIPYHVALEFYRNRLSVISAQHRKFDETRIAINKALDGLKSELAKLQLEKRHSHIDPNPLIDGINKLIVEYLKELTEQEKQCIKVDSNDLLLSRIESIFDKRVGEKPTNEDIQKIMDEGKARYNALTPPGYKDVTKEKDADNKYTYNGVSYEKQYGDLIVWKQIIDHAKKMDINYLIFVTDDNKEDWWEITQGKTTGFRTELIDEILASTDLKNFKAYSLVGFLTESKQYLNNTVSQDTIEDVSLTFSAENESLDLLKHAAFKYNNHNNNYKELFKFLRDKHSEHHDNYDDLSNLLPAENFENERFRNITIFKHKLSLKRELVKIQEQIEILESKISKLNELIENEDEIELKNTLEEECSRLIDIFLQLNVRKDELLTRLNSLE</sequence>
<feature type="coiled-coil region" evidence="1">
    <location>
        <begin position="372"/>
        <end position="409"/>
    </location>
</feature>
<keyword evidence="4" id="KW-1185">Reference proteome</keyword>
<keyword evidence="1" id="KW-0175">Coiled coil</keyword>
<proteinExistence type="predicted"/>
<feature type="coiled-coil region" evidence="1">
    <location>
        <begin position="86"/>
        <end position="138"/>
    </location>
</feature>
<comment type="caution">
    <text evidence="3">The sequence shown here is derived from an EMBL/GenBank/DDBJ whole genome shotgun (WGS) entry which is preliminary data.</text>
</comment>
<evidence type="ECO:0000256" key="1">
    <source>
        <dbReference type="SAM" id="Coils"/>
    </source>
</evidence>
<evidence type="ECO:0000313" key="4">
    <source>
        <dbReference type="Proteomes" id="UP001159075"/>
    </source>
</evidence>
<dbReference type="Pfam" id="PF18476">
    <property type="entry name" value="PIN_8"/>
    <property type="match status" value="1"/>
</dbReference>
<protein>
    <submittedName>
        <fullName evidence="3">PIN-like domain-containing protein</fullName>
    </submittedName>
</protein>
<organism evidence="3 4">
    <name type="scientific">Shewanella xiamenensis</name>
    <dbReference type="NCBI Taxonomy" id="332186"/>
    <lineage>
        <taxon>Bacteria</taxon>
        <taxon>Pseudomonadati</taxon>
        <taxon>Pseudomonadota</taxon>
        <taxon>Gammaproteobacteria</taxon>
        <taxon>Alteromonadales</taxon>
        <taxon>Shewanellaceae</taxon>
        <taxon>Shewanella</taxon>
    </lineage>
</organism>
<dbReference type="Proteomes" id="UP001159075">
    <property type="component" value="Unassembled WGS sequence"/>
</dbReference>
<dbReference type="RefSeq" id="WP_282679013.1">
    <property type="nucleotide sequence ID" value="NZ_JAOTLW010000003.1"/>
</dbReference>
<gene>
    <name evidence="3" type="ORF">ODY93_03750</name>
</gene>